<dbReference type="AlphaFoldDB" id="A0A919D8Z2"/>
<accession>A0A919D8Z2</accession>
<name>A0A919D8Z2_9ACTN</name>
<reference evidence="1" key="1">
    <citation type="journal article" date="2014" name="Int. J. Syst. Evol. Microbiol.">
        <title>Complete genome sequence of Corynebacterium casei LMG S-19264T (=DSM 44701T), isolated from a smear-ripened cheese.</title>
        <authorList>
            <consortium name="US DOE Joint Genome Institute (JGI-PGF)"/>
            <person name="Walter F."/>
            <person name="Albersmeier A."/>
            <person name="Kalinowski J."/>
            <person name="Ruckert C."/>
        </authorList>
    </citation>
    <scope>NUCLEOTIDE SEQUENCE</scope>
    <source>
        <strain evidence="1">JCM 4714</strain>
    </source>
</reference>
<evidence type="ECO:0000313" key="1">
    <source>
        <dbReference type="EMBL" id="GHE14419.1"/>
    </source>
</evidence>
<organism evidence="1 2">
    <name type="scientific">Streptomyces alanosinicus</name>
    <dbReference type="NCBI Taxonomy" id="68171"/>
    <lineage>
        <taxon>Bacteria</taxon>
        <taxon>Bacillati</taxon>
        <taxon>Actinomycetota</taxon>
        <taxon>Actinomycetes</taxon>
        <taxon>Kitasatosporales</taxon>
        <taxon>Streptomycetaceae</taxon>
        <taxon>Streptomyces</taxon>
    </lineage>
</organism>
<comment type="caution">
    <text evidence="1">The sequence shown here is derived from an EMBL/GenBank/DDBJ whole genome shotgun (WGS) entry which is preliminary data.</text>
</comment>
<protein>
    <submittedName>
        <fullName evidence="1">Uncharacterized protein</fullName>
    </submittedName>
</protein>
<reference evidence="1" key="2">
    <citation type="submission" date="2020-09" db="EMBL/GenBank/DDBJ databases">
        <authorList>
            <person name="Sun Q."/>
            <person name="Ohkuma M."/>
        </authorList>
    </citation>
    <scope>NUCLEOTIDE SEQUENCE</scope>
    <source>
        <strain evidence="1">JCM 4714</strain>
    </source>
</reference>
<sequence>MAQMTSELQLLTGYRTPAEIRHMGAGWLTAWLARREVRMAACENHSSWLVGDLAQQILDLDKRRLPMPASLPCPATQDASKTGNRHRPNTLLPLPRGRVDVLWAMLSDRHLFSRRRLPGHADLRIRYREGGRGGSPQEC</sequence>
<dbReference type="EMBL" id="BMVG01000050">
    <property type="protein sequence ID" value="GHE14419.1"/>
    <property type="molecule type" value="Genomic_DNA"/>
</dbReference>
<evidence type="ECO:0000313" key="2">
    <source>
        <dbReference type="Proteomes" id="UP000655443"/>
    </source>
</evidence>
<proteinExistence type="predicted"/>
<dbReference type="Proteomes" id="UP000655443">
    <property type="component" value="Unassembled WGS sequence"/>
</dbReference>
<gene>
    <name evidence="1" type="ORF">GCM10010339_85030</name>
</gene>
<keyword evidence="2" id="KW-1185">Reference proteome</keyword>